<evidence type="ECO:0000256" key="1">
    <source>
        <dbReference type="ARBA" id="ARBA00001966"/>
    </source>
</evidence>
<dbReference type="Gene3D" id="3.40.1010.20">
    <property type="entry name" value="4-hydroxy-3-methylbut-2-enyl diphosphate reductase, catalytic domain"/>
    <property type="match status" value="2"/>
</dbReference>
<dbReference type="Pfam" id="PF02401">
    <property type="entry name" value="LYTB"/>
    <property type="match status" value="1"/>
</dbReference>
<evidence type="ECO:0000256" key="3">
    <source>
        <dbReference type="ARBA" id="ARBA00022723"/>
    </source>
</evidence>
<sequence>MRSLINPSRQNTLQNKADTDHSPNPRRRGGVDLKIATELGMDAEAGEALERICGMARSRKIAVAGRFMPDAGVSARLASLGVMENVEEADFFKYHRIIIPFSGATARQRREWEEEGHPLEDLTSPRVRRAQVALGLLKMEGSQPLVIGRHDDPESISISGGRSGSILQDTTDTSRLRFAPAFGVVCQTTLSPRRVSWLVQQLRLRWRDAQVTFLDTVSPAMAAREEALERLLVACDRVVIVGEAGEASCEALVETTLRRGKAPTLVTSADDLAALDFKNEKVALTAGAFATHEAVLAVAAGLAGR</sequence>
<proteinExistence type="predicted"/>
<evidence type="ECO:0000256" key="6">
    <source>
        <dbReference type="SAM" id="MobiDB-lite"/>
    </source>
</evidence>
<dbReference type="GO" id="GO:0019288">
    <property type="term" value="P:isopentenyl diphosphate biosynthetic process, methylerythritol 4-phosphate pathway"/>
    <property type="evidence" value="ECO:0007669"/>
    <property type="project" value="InterPro"/>
</dbReference>
<dbReference type="PANTHER" id="PTHR30426:SF0">
    <property type="entry name" value="4-HYDROXY-3-METHYLBUT-2-ENYL DIPHOSPHATE REDUCTASE"/>
    <property type="match status" value="1"/>
</dbReference>
<dbReference type="GO" id="GO:0051745">
    <property type="term" value="F:4-hydroxy-3-methylbut-2-enyl diphosphate reductase activity"/>
    <property type="evidence" value="ECO:0007669"/>
    <property type="project" value="InterPro"/>
</dbReference>
<keyword evidence="8" id="KW-1185">Reference proteome</keyword>
<dbReference type="EMBL" id="JAENIK010000004">
    <property type="protein sequence ID" value="MBK1814588.1"/>
    <property type="molecule type" value="Genomic_DNA"/>
</dbReference>
<comment type="cofactor">
    <cofactor evidence="1">
        <name>[4Fe-4S] cluster</name>
        <dbReference type="ChEBI" id="CHEBI:49883"/>
    </cofactor>
</comment>
<keyword evidence="5" id="KW-0411">Iron-sulfur</keyword>
<evidence type="ECO:0000256" key="2">
    <source>
        <dbReference type="ARBA" id="ARBA00022485"/>
    </source>
</evidence>
<protein>
    <submittedName>
        <fullName evidence="7">Uncharacterized protein</fullName>
    </submittedName>
</protein>
<dbReference type="PANTHER" id="PTHR30426">
    <property type="entry name" value="4-HYDROXY-3-METHYLBUT-2-ENYL DIPHOSPHATE REDUCTASE"/>
    <property type="match status" value="1"/>
</dbReference>
<feature type="region of interest" description="Disordered" evidence="6">
    <location>
        <begin position="1"/>
        <end position="30"/>
    </location>
</feature>
<evidence type="ECO:0000256" key="5">
    <source>
        <dbReference type="ARBA" id="ARBA00023014"/>
    </source>
</evidence>
<evidence type="ECO:0000313" key="7">
    <source>
        <dbReference type="EMBL" id="MBK1814588.1"/>
    </source>
</evidence>
<dbReference type="GO" id="GO:0050992">
    <property type="term" value="P:dimethylallyl diphosphate biosynthetic process"/>
    <property type="evidence" value="ECO:0007669"/>
    <property type="project" value="InterPro"/>
</dbReference>
<dbReference type="GO" id="GO:0051539">
    <property type="term" value="F:4 iron, 4 sulfur cluster binding"/>
    <property type="evidence" value="ECO:0007669"/>
    <property type="project" value="UniProtKB-KW"/>
</dbReference>
<dbReference type="Proteomes" id="UP000600139">
    <property type="component" value="Unassembled WGS sequence"/>
</dbReference>
<dbReference type="GO" id="GO:0046872">
    <property type="term" value="F:metal ion binding"/>
    <property type="evidence" value="ECO:0007669"/>
    <property type="project" value="UniProtKB-KW"/>
</dbReference>
<keyword evidence="2" id="KW-0004">4Fe-4S</keyword>
<evidence type="ECO:0000256" key="4">
    <source>
        <dbReference type="ARBA" id="ARBA00023004"/>
    </source>
</evidence>
<keyword evidence="4" id="KW-0408">Iron</keyword>
<organism evidence="7 8">
    <name type="scientific">Luteolibacter yonseiensis</name>
    <dbReference type="NCBI Taxonomy" id="1144680"/>
    <lineage>
        <taxon>Bacteria</taxon>
        <taxon>Pseudomonadati</taxon>
        <taxon>Verrucomicrobiota</taxon>
        <taxon>Verrucomicrobiia</taxon>
        <taxon>Verrucomicrobiales</taxon>
        <taxon>Verrucomicrobiaceae</taxon>
        <taxon>Luteolibacter</taxon>
    </lineage>
</organism>
<dbReference type="RefSeq" id="WP_200349546.1">
    <property type="nucleotide sequence ID" value="NZ_BAABHZ010000010.1"/>
</dbReference>
<comment type="caution">
    <text evidence="7">The sequence shown here is derived from an EMBL/GenBank/DDBJ whole genome shotgun (WGS) entry which is preliminary data.</text>
</comment>
<gene>
    <name evidence="7" type="ORF">JIN84_03115</name>
</gene>
<name>A0A934R1V0_9BACT</name>
<reference evidence="7" key="1">
    <citation type="submission" date="2021-01" db="EMBL/GenBank/DDBJ databases">
        <title>Modified the classification status of verrucomicrobia.</title>
        <authorList>
            <person name="Feng X."/>
        </authorList>
    </citation>
    <scope>NUCLEOTIDE SEQUENCE</scope>
    <source>
        <strain evidence="7">JCM 18052</strain>
    </source>
</reference>
<keyword evidence="3" id="KW-0479">Metal-binding</keyword>
<dbReference type="Gene3D" id="3.40.50.11270">
    <property type="match status" value="1"/>
</dbReference>
<dbReference type="InterPro" id="IPR003451">
    <property type="entry name" value="LytB/IspH"/>
</dbReference>
<evidence type="ECO:0000313" key="8">
    <source>
        <dbReference type="Proteomes" id="UP000600139"/>
    </source>
</evidence>
<accession>A0A934R1V0</accession>
<feature type="compositionally biased region" description="Polar residues" evidence="6">
    <location>
        <begin position="1"/>
        <end position="16"/>
    </location>
</feature>
<dbReference type="AlphaFoldDB" id="A0A934R1V0"/>